<gene>
    <name evidence="13" type="primary">CARMIL3</name>
</gene>
<evidence type="ECO:0000256" key="6">
    <source>
        <dbReference type="ARBA" id="ARBA00022614"/>
    </source>
</evidence>
<evidence type="ECO:0000313" key="13">
    <source>
        <dbReference type="RefSeq" id="XP_070482825.1"/>
    </source>
</evidence>
<dbReference type="Gene3D" id="3.80.10.10">
    <property type="entry name" value="Ribonuclease Inhibitor"/>
    <property type="match status" value="1"/>
</dbReference>
<evidence type="ECO:0000256" key="2">
    <source>
        <dbReference type="ARBA" id="ARBA00004496"/>
    </source>
</evidence>
<feature type="region of interest" description="Disordered" evidence="9">
    <location>
        <begin position="1001"/>
        <end position="1039"/>
    </location>
</feature>
<dbReference type="InterPro" id="IPR032675">
    <property type="entry name" value="LRR_dom_sf"/>
</dbReference>
<proteinExistence type="inferred from homology"/>
<evidence type="ECO:0000256" key="9">
    <source>
        <dbReference type="SAM" id="MobiDB-lite"/>
    </source>
</evidence>
<dbReference type="InterPro" id="IPR011993">
    <property type="entry name" value="PH-like_dom_sf"/>
</dbReference>
<dbReference type="Pfam" id="PF13516">
    <property type="entry name" value="LRR_6"/>
    <property type="match status" value="1"/>
</dbReference>
<keyword evidence="8" id="KW-0472">Membrane</keyword>
<feature type="region of interest" description="Disordered" evidence="9">
    <location>
        <begin position="1155"/>
        <end position="1525"/>
    </location>
</feature>
<evidence type="ECO:0000259" key="11">
    <source>
        <dbReference type="Pfam" id="PF17888"/>
    </source>
</evidence>
<reference evidence="12" key="1">
    <citation type="submission" date="2025-05" db="UniProtKB">
        <authorList>
            <consortium name="RefSeq"/>
        </authorList>
    </citation>
    <scope>NUCLEOTIDE SEQUENCE [LARGE SCALE GENOMIC DNA]</scope>
</reference>
<dbReference type="InterPro" id="IPR001611">
    <property type="entry name" value="Leu-rich_rpt"/>
</dbReference>
<dbReference type="InterPro" id="IPR041245">
    <property type="entry name" value="CARMIL_PH"/>
</dbReference>
<keyword evidence="12" id="KW-1185">Reference proteome</keyword>
<name>A0ABM4Q059_EQUPR</name>
<evidence type="ECO:0000256" key="3">
    <source>
        <dbReference type="ARBA" id="ARBA00007298"/>
    </source>
</evidence>
<dbReference type="SUPFAM" id="SSF52047">
    <property type="entry name" value="RNI-like"/>
    <property type="match status" value="2"/>
</dbReference>
<accession>A0ABM4Q059</accession>
<evidence type="ECO:0000256" key="8">
    <source>
        <dbReference type="ARBA" id="ARBA00023136"/>
    </source>
</evidence>
<dbReference type="Pfam" id="PF16000">
    <property type="entry name" value="CARMIL_C"/>
    <property type="match status" value="1"/>
</dbReference>
<feature type="domain" description="CARMIL pleckstrin homology" evidence="11">
    <location>
        <begin position="158"/>
        <end position="247"/>
    </location>
</feature>
<dbReference type="RefSeq" id="XP_070482825.1">
    <property type="nucleotide sequence ID" value="XM_070626724.1"/>
</dbReference>
<feature type="compositionally biased region" description="Low complexity" evidence="9">
    <location>
        <begin position="267"/>
        <end position="280"/>
    </location>
</feature>
<feature type="compositionally biased region" description="Basic residues" evidence="9">
    <location>
        <begin position="1186"/>
        <end position="1201"/>
    </location>
</feature>
<dbReference type="InterPro" id="IPR031943">
    <property type="entry name" value="CARMIL_C"/>
</dbReference>
<dbReference type="PANTHER" id="PTHR24112">
    <property type="entry name" value="LEUCINE-RICH REPEAT, ISOFORM F-RELATED"/>
    <property type="match status" value="1"/>
</dbReference>
<feature type="region of interest" description="Disordered" evidence="9">
    <location>
        <begin position="253"/>
        <end position="280"/>
    </location>
</feature>
<keyword evidence="6" id="KW-0433">Leucine-rich repeat</keyword>
<keyword evidence="7" id="KW-0677">Repeat</keyword>
<dbReference type="PANTHER" id="PTHR24112:SF43">
    <property type="entry name" value="CAPPING PROTEIN, ARP2_3 AND MYOSIN-I LINKER PROTEIN 3"/>
    <property type="match status" value="1"/>
</dbReference>
<organism evidence="12 13">
    <name type="scientific">Equus przewalskii</name>
    <name type="common">Przewalski's horse</name>
    <name type="synonym">Equus caballus przewalskii</name>
    <dbReference type="NCBI Taxonomy" id="9798"/>
    <lineage>
        <taxon>Eukaryota</taxon>
        <taxon>Metazoa</taxon>
        <taxon>Chordata</taxon>
        <taxon>Craniata</taxon>
        <taxon>Vertebrata</taxon>
        <taxon>Euteleostomi</taxon>
        <taxon>Mammalia</taxon>
        <taxon>Eutheria</taxon>
        <taxon>Laurasiatheria</taxon>
        <taxon>Perissodactyla</taxon>
        <taxon>Equidae</taxon>
        <taxon>Equus</taxon>
    </lineage>
</organism>
<evidence type="ECO:0000256" key="4">
    <source>
        <dbReference type="ARBA" id="ARBA00022475"/>
    </source>
</evidence>
<dbReference type="SMART" id="SM00368">
    <property type="entry name" value="LRR_RI"/>
    <property type="match status" value="5"/>
</dbReference>
<feature type="compositionally biased region" description="Basic and acidic residues" evidence="9">
    <location>
        <begin position="1491"/>
        <end position="1504"/>
    </location>
</feature>
<reference evidence="13" key="2">
    <citation type="submission" date="2025-08" db="UniProtKB">
        <authorList>
            <consortium name="RefSeq"/>
        </authorList>
    </citation>
    <scope>IDENTIFICATION</scope>
    <source>
        <tissue evidence="13">Blood</tissue>
    </source>
</reference>
<feature type="compositionally biased region" description="Polar residues" evidence="9">
    <location>
        <begin position="1061"/>
        <end position="1073"/>
    </location>
</feature>
<sequence length="1525" mass="164504">MGSSHSARKAGGTESGDTAPGTGDGLGKRHARGVARGSRREGWARARAGSHAALRRGAHAQSGASPGGAGDPELRGGGRSARAAAPDRSGLAAAAALSAWALPAPGLACAAAPGGGGGSSAATAAAAAAMAKPSAELTRELQDSIRRCLSQGAVIQQHRVKLETKPKKFEDRVLALTSWRLHLFPLKVPAKVESSFNVLEIRAFNTLSQNQILVETERGMVSMRLPSAESVDQVTRHVNSALSKVCPGPGCLIRRGNADTPEGPRDTSPNSETSTSTTHSVCGGFSETYAALCDYNGLHCREEVQWVRWAGTQQDVDTIYHAEDNREFNLLDFSHLESRDLALMVAALAYNQWFTKLYCKDLRLGSEVLEQVLHTLSKSGSLEELVLDNTGLKTDFVQKLAGVFGENGSCVLHALTLSHNPIEDKGFLSLSQQLLCFPTGLTKLCLAKTAISPRGLQALGQTFGANPAFASSLRYLDLSKNPGLLATDEANALYSFLAQPNALVHLDLAGTDCAIDLLLGALLHGCCSHLTYLNLARNSCSHRKGREAPPAFKQFFSSAYTLSHVNLSATRLPLEALRALLQGLSLNSHLSDLHLDVSSCELRSAGAQALQEQLGAVTCVGSLDLSDNGFDSDLLTLVPALGKNKSLKHLFLGKNFNVKAKTLEEILHKLVQLIQEEDCSLQSLSVADSRLKLRTSILINALGSNTCLAKVDLSGNGMEDIGAKMLSKALQINSSLRTILWDRNNTSALGFLDIARALESNHTLRFMSFPVSDISQAYRSAPERTEDVWQKIQWCLVRNNHSQTCPQEQAFRLQQGLVTSSAEQMLQRLCGRVQEEVRALRLCPLEPVQDELLYARDLIKDAKNSRALFPSLYELGHVLANDGPVRQRLESVASEVSKAVDKELQVILESMVSLTQELCPVAMRVAEGHNKMLSNVAERVTVPRNFIRGALLEQAGQDIQNKLDEVKLSVVTYLTNSIVDEILQELYHSHKSLARHLAQLRTLSDPPGGPGQGQDLSSRGRGRNHDHEETTDDELGTNIDTMAIKKQKRCRKIRPVSAFISGSPQDMESQLGSLGTPPGWFSGLGSSQPTASGSWEGLSELPTHGYKLRHQTQGRPRPPRTTPPGPGRPNQVPVPGTRQENGMATRLDEGLEDFFSRRVMDESSSYPRTLRTLRPGLSEPPLPPLQKKRRRGLFHFRRPRSFKGDRGPGSPTTGLLLPPPPPPPPTQESPPSPDPPSLGNNSSPCWSPEEESGLLPGFGGGRGPSFRRKMGTEGTEPGEGVQAPGTAQQPRVHGVALPGLGRAKGWSFDGKREGPGPDLEGSVQAWQKRRSSDDAAPSTPGPGAWKPPPPPQSTKPSFSAMRRAEATWHIAEESAPNHSCQSPSPASQDGEEEKEGALFPERTVPARNAKLQDTPVAPRPPKPVAVPRGRHPSQEPGGREEAEAGGAAPGVNKPRLRLGSQQDQEEPEVQGPLEPGRRTAPLKPKRTRRAQSCDKLEPDRRRPPDPTGASGVGERSVPFPPICLT</sequence>
<dbReference type="InterPro" id="IPR051279">
    <property type="entry name" value="PP1-Reg/Actin-Interact_Protein"/>
</dbReference>
<evidence type="ECO:0000256" key="7">
    <source>
        <dbReference type="ARBA" id="ARBA00022737"/>
    </source>
</evidence>
<evidence type="ECO:0000256" key="5">
    <source>
        <dbReference type="ARBA" id="ARBA00022490"/>
    </source>
</evidence>
<dbReference type="Gene3D" id="2.30.29.30">
    <property type="entry name" value="Pleckstrin-homology domain (PH domain)/Phosphotyrosine-binding domain (PTB)"/>
    <property type="match status" value="1"/>
</dbReference>
<comment type="subcellular location">
    <subcellularLocation>
        <location evidence="1">Cell membrane</location>
    </subcellularLocation>
    <subcellularLocation>
        <location evidence="2">Cytoplasm</location>
    </subcellularLocation>
</comment>
<keyword evidence="5" id="KW-0963">Cytoplasm</keyword>
<feature type="region of interest" description="Disordered" evidence="9">
    <location>
        <begin position="1061"/>
        <end position="1140"/>
    </location>
</feature>
<dbReference type="Pfam" id="PF17888">
    <property type="entry name" value="Carm_PH"/>
    <property type="match status" value="1"/>
</dbReference>
<feature type="domain" description="CARMIL C-terminal" evidence="10">
    <location>
        <begin position="915"/>
        <end position="1203"/>
    </location>
</feature>
<feature type="compositionally biased region" description="Polar residues" evidence="9">
    <location>
        <begin position="1376"/>
        <end position="1387"/>
    </location>
</feature>
<feature type="compositionally biased region" description="Basic and acidic residues" evidence="9">
    <location>
        <begin position="1362"/>
        <end position="1372"/>
    </location>
</feature>
<feature type="compositionally biased region" description="Pro residues" evidence="9">
    <location>
        <begin position="1217"/>
        <end position="1236"/>
    </location>
</feature>
<dbReference type="GeneID" id="103564034"/>
<comment type="similarity">
    <text evidence="3">Belongs to the CARMIL family.</text>
</comment>
<evidence type="ECO:0000256" key="1">
    <source>
        <dbReference type="ARBA" id="ARBA00004236"/>
    </source>
</evidence>
<keyword evidence="4" id="KW-1003">Cell membrane</keyword>
<evidence type="ECO:0000259" key="10">
    <source>
        <dbReference type="Pfam" id="PF16000"/>
    </source>
</evidence>
<feature type="compositionally biased region" description="Gly residues" evidence="9">
    <location>
        <begin position="65"/>
        <end position="79"/>
    </location>
</feature>
<protein>
    <submittedName>
        <fullName evidence="13">Capping protein, Arp2/3 and myosin-I linker protein 3 isoform X1</fullName>
    </submittedName>
</protein>
<dbReference type="Proteomes" id="UP001652662">
    <property type="component" value="Chromosome 1"/>
</dbReference>
<feature type="compositionally biased region" description="Polar residues" evidence="9">
    <location>
        <begin position="1084"/>
        <end position="1093"/>
    </location>
</feature>
<feature type="region of interest" description="Disordered" evidence="9">
    <location>
        <begin position="1"/>
        <end position="85"/>
    </location>
</feature>
<evidence type="ECO:0000313" key="12">
    <source>
        <dbReference type="Proteomes" id="UP001652662"/>
    </source>
</evidence>